<protein>
    <recommendedName>
        <fullName evidence="3">Polyketide cyclase</fullName>
    </recommendedName>
</protein>
<proteinExistence type="predicted"/>
<dbReference type="InterPro" id="IPR023393">
    <property type="entry name" value="START-like_dom_sf"/>
</dbReference>
<sequence>MSAGPGCSKTTKAQKSRDRLFPCAERITGSEMELQAMLAARTFSVSIAREWRALYEEIWRPQMFPKWASGLSESQLLPRGDYWLAEGPEGAVRIRFTDHNEYGVMDHIVDTGSGDPVHVPLRIVQNGDGAEVMLTLFRQPGMDDERFSADARWVMRDLRALKAMAEGKPQQG</sequence>
<name>A0A7W7F865_9SPHN</name>
<gene>
    <name evidence="1" type="ORF">GGQ98_003047</name>
</gene>
<evidence type="ECO:0008006" key="3">
    <source>
        <dbReference type="Google" id="ProtNLM"/>
    </source>
</evidence>
<dbReference type="RefSeq" id="WP_243451926.1">
    <property type="nucleotide sequence ID" value="NZ_JACHNZ010000043.1"/>
</dbReference>
<comment type="caution">
    <text evidence="1">The sequence shown here is derived from an EMBL/GenBank/DDBJ whole genome shotgun (WGS) entry which is preliminary data.</text>
</comment>
<evidence type="ECO:0000313" key="2">
    <source>
        <dbReference type="Proteomes" id="UP000566324"/>
    </source>
</evidence>
<organism evidence="1 2">
    <name type="scientific">Sphingosinicella soli</name>
    <dbReference type="NCBI Taxonomy" id="333708"/>
    <lineage>
        <taxon>Bacteria</taxon>
        <taxon>Pseudomonadati</taxon>
        <taxon>Pseudomonadota</taxon>
        <taxon>Alphaproteobacteria</taxon>
        <taxon>Sphingomonadales</taxon>
        <taxon>Sphingosinicellaceae</taxon>
        <taxon>Sphingosinicella</taxon>
    </lineage>
</organism>
<dbReference type="SUPFAM" id="SSF55961">
    <property type="entry name" value="Bet v1-like"/>
    <property type="match status" value="1"/>
</dbReference>
<dbReference type="AlphaFoldDB" id="A0A7W7F865"/>
<dbReference type="Gene3D" id="3.30.530.20">
    <property type="match status" value="1"/>
</dbReference>
<keyword evidence="2" id="KW-1185">Reference proteome</keyword>
<dbReference type="EMBL" id="JACHNZ010000043">
    <property type="protein sequence ID" value="MBB4633409.1"/>
    <property type="molecule type" value="Genomic_DNA"/>
</dbReference>
<accession>A0A7W7F865</accession>
<reference evidence="1 2" key="1">
    <citation type="submission" date="2020-08" db="EMBL/GenBank/DDBJ databases">
        <title>Genomic Encyclopedia of Type Strains, Phase IV (KMG-IV): sequencing the most valuable type-strain genomes for metagenomic binning, comparative biology and taxonomic classification.</title>
        <authorList>
            <person name="Goeker M."/>
        </authorList>
    </citation>
    <scope>NUCLEOTIDE SEQUENCE [LARGE SCALE GENOMIC DNA]</scope>
    <source>
        <strain evidence="1 2">DSM 17328</strain>
    </source>
</reference>
<dbReference type="Proteomes" id="UP000566324">
    <property type="component" value="Unassembled WGS sequence"/>
</dbReference>
<evidence type="ECO:0000313" key="1">
    <source>
        <dbReference type="EMBL" id="MBB4633409.1"/>
    </source>
</evidence>